<feature type="region of interest" description="Disordered" evidence="13">
    <location>
        <begin position="178"/>
        <end position="203"/>
    </location>
</feature>
<reference evidence="15 16" key="1">
    <citation type="submission" date="2015-01" db="EMBL/GenBank/DDBJ databases">
        <title>Genome of allotetraploid Gossypium barbadense reveals genomic plasticity and fiber elongation in cotton evolution.</title>
        <authorList>
            <person name="Chen X."/>
            <person name="Liu X."/>
            <person name="Zhao B."/>
            <person name="Zheng H."/>
            <person name="Hu Y."/>
            <person name="Lu G."/>
            <person name="Yang C."/>
            <person name="Chen J."/>
            <person name="Shan C."/>
            <person name="Zhang L."/>
            <person name="Zhou Y."/>
            <person name="Wang L."/>
            <person name="Guo W."/>
            <person name="Bai Y."/>
            <person name="Ruan J."/>
            <person name="Shangguan X."/>
            <person name="Mao Y."/>
            <person name="Jiang J."/>
            <person name="Zhu Y."/>
            <person name="Lei J."/>
            <person name="Kang H."/>
            <person name="Chen S."/>
            <person name="He X."/>
            <person name="Wang R."/>
            <person name="Wang Y."/>
            <person name="Chen J."/>
            <person name="Wang L."/>
            <person name="Yu S."/>
            <person name="Wang B."/>
            <person name="Wei J."/>
            <person name="Song S."/>
            <person name="Lu X."/>
            <person name="Gao Z."/>
            <person name="Gu W."/>
            <person name="Deng X."/>
            <person name="Ma D."/>
            <person name="Wang S."/>
            <person name="Liang W."/>
            <person name="Fang L."/>
            <person name="Cai C."/>
            <person name="Zhu X."/>
            <person name="Zhou B."/>
            <person name="Zhang Y."/>
            <person name="Chen Z."/>
            <person name="Xu S."/>
            <person name="Zhu R."/>
            <person name="Wang S."/>
            <person name="Zhang T."/>
            <person name="Zhao G."/>
        </authorList>
    </citation>
    <scope>NUCLEOTIDE SEQUENCE [LARGE SCALE GENOMIC DNA]</scope>
    <source>
        <strain evidence="16">cv. Xinhai21</strain>
        <tissue evidence="15">Leaf</tissue>
    </source>
</reference>
<dbReference type="GO" id="GO:0016705">
    <property type="term" value="F:oxidoreductase activity, acting on paired donors, with incorporation or reduction of molecular oxygen"/>
    <property type="evidence" value="ECO:0007669"/>
    <property type="project" value="InterPro"/>
</dbReference>
<evidence type="ECO:0000256" key="6">
    <source>
        <dbReference type="ARBA" id="ARBA00022723"/>
    </source>
</evidence>
<dbReference type="PRINTS" id="PR00385">
    <property type="entry name" value="P450"/>
</dbReference>
<dbReference type="GO" id="GO:0016125">
    <property type="term" value="P:sterol metabolic process"/>
    <property type="evidence" value="ECO:0007669"/>
    <property type="project" value="TreeGrafter"/>
</dbReference>
<accession>A0A2P5WTG7</accession>
<dbReference type="Gene3D" id="1.10.630.10">
    <property type="entry name" value="Cytochrome P450"/>
    <property type="match status" value="1"/>
</dbReference>
<feature type="transmembrane region" description="Helical" evidence="14">
    <location>
        <begin position="6"/>
        <end position="23"/>
    </location>
</feature>
<dbReference type="AlphaFoldDB" id="A0A2P5WTG7"/>
<evidence type="ECO:0000256" key="11">
    <source>
        <dbReference type="PIRSR" id="PIRSR602401-1"/>
    </source>
</evidence>
<dbReference type="InterPro" id="IPR017972">
    <property type="entry name" value="Cyt_P450_CS"/>
</dbReference>
<comment type="similarity">
    <text evidence="3">Belongs to the TMEM14 family.</text>
</comment>
<dbReference type="PROSITE" id="PS00086">
    <property type="entry name" value="CYTOCHROME_P450"/>
    <property type="match status" value="1"/>
</dbReference>
<keyword evidence="9 11" id="KW-0408">Iron</keyword>
<feature type="transmembrane region" description="Helical" evidence="14">
    <location>
        <begin position="30"/>
        <end position="52"/>
    </location>
</feature>
<dbReference type="CDD" id="cd11043">
    <property type="entry name" value="CYP90-like"/>
    <property type="match status" value="1"/>
</dbReference>
<feature type="transmembrane region" description="Helical" evidence="14">
    <location>
        <begin position="58"/>
        <end position="77"/>
    </location>
</feature>
<dbReference type="Proteomes" id="UP000239757">
    <property type="component" value="Unassembled WGS sequence"/>
</dbReference>
<evidence type="ECO:0000256" key="3">
    <source>
        <dbReference type="ARBA" id="ARBA00007590"/>
    </source>
</evidence>
<evidence type="ECO:0000313" key="16">
    <source>
        <dbReference type="Proteomes" id="UP000239757"/>
    </source>
</evidence>
<keyword evidence="10 14" id="KW-0472">Membrane</keyword>
<dbReference type="GO" id="GO:0004497">
    <property type="term" value="F:monooxygenase activity"/>
    <property type="evidence" value="ECO:0007669"/>
    <property type="project" value="UniProtKB-KW"/>
</dbReference>
<evidence type="ECO:0008006" key="17">
    <source>
        <dbReference type="Google" id="ProtNLM"/>
    </source>
</evidence>
<dbReference type="GO" id="GO:0005506">
    <property type="term" value="F:iron ion binding"/>
    <property type="evidence" value="ECO:0007669"/>
    <property type="project" value="InterPro"/>
</dbReference>
<gene>
    <name evidence="15" type="ORF">GOBAR_AA26302</name>
</gene>
<dbReference type="GO" id="GO:0020037">
    <property type="term" value="F:heme binding"/>
    <property type="evidence" value="ECO:0007669"/>
    <property type="project" value="InterPro"/>
</dbReference>
<feature type="transmembrane region" description="Helical" evidence="14">
    <location>
        <begin position="150"/>
        <end position="170"/>
    </location>
</feature>
<evidence type="ECO:0000256" key="12">
    <source>
        <dbReference type="RuleBase" id="RU000461"/>
    </source>
</evidence>
<evidence type="ECO:0000256" key="2">
    <source>
        <dbReference type="ARBA" id="ARBA00004167"/>
    </source>
</evidence>
<dbReference type="Pfam" id="PF00067">
    <property type="entry name" value="p450"/>
    <property type="match status" value="1"/>
</dbReference>
<dbReference type="Gene3D" id="1.10.10.1740">
    <property type="entry name" value="Transmembrane protein 14-like"/>
    <property type="match status" value="1"/>
</dbReference>
<dbReference type="EMBL" id="KZ666561">
    <property type="protein sequence ID" value="PPR94371.1"/>
    <property type="molecule type" value="Genomic_DNA"/>
</dbReference>
<organism evidence="15 16">
    <name type="scientific">Gossypium barbadense</name>
    <name type="common">Sea Island cotton</name>
    <name type="synonym">Hibiscus barbadensis</name>
    <dbReference type="NCBI Taxonomy" id="3634"/>
    <lineage>
        <taxon>Eukaryota</taxon>
        <taxon>Viridiplantae</taxon>
        <taxon>Streptophyta</taxon>
        <taxon>Embryophyta</taxon>
        <taxon>Tracheophyta</taxon>
        <taxon>Spermatophyta</taxon>
        <taxon>Magnoliopsida</taxon>
        <taxon>eudicotyledons</taxon>
        <taxon>Gunneridae</taxon>
        <taxon>Pentapetalae</taxon>
        <taxon>rosids</taxon>
        <taxon>malvids</taxon>
        <taxon>Malvales</taxon>
        <taxon>Malvaceae</taxon>
        <taxon>Malvoideae</taxon>
        <taxon>Gossypium</taxon>
    </lineage>
</organism>
<name>A0A2P5WTG7_GOSBA</name>
<evidence type="ECO:0000256" key="13">
    <source>
        <dbReference type="SAM" id="MobiDB-lite"/>
    </source>
</evidence>
<keyword evidence="5 14" id="KW-0812">Transmembrane</keyword>
<dbReference type="PRINTS" id="PR00463">
    <property type="entry name" value="EP450I"/>
</dbReference>
<dbReference type="Pfam" id="PF03647">
    <property type="entry name" value="Tmemb_14"/>
    <property type="match status" value="1"/>
</dbReference>
<comment type="similarity">
    <text evidence="4 12">Belongs to the cytochrome P450 family.</text>
</comment>
<evidence type="ECO:0000313" key="15">
    <source>
        <dbReference type="EMBL" id="PPR94371.1"/>
    </source>
</evidence>
<dbReference type="InterPro" id="IPR002401">
    <property type="entry name" value="Cyt_P450_E_grp-I"/>
</dbReference>
<protein>
    <recommendedName>
        <fullName evidence="17">Cytochrome P450</fullName>
    </recommendedName>
</protein>
<evidence type="ECO:0000256" key="7">
    <source>
        <dbReference type="ARBA" id="ARBA00022989"/>
    </source>
</evidence>
<evidence type="ECO:0000256" key="9">
    <source>
        <dbReference type="ARBA" id="ARBA00023004"/>
    </source>
</evidence>
<sequence>MHDFCFTIPYGLILVAGGVIGYLKKGSMASLGGGVGTGLILILAANLSLKAFEKRKNSYFALVLETVIAAVLTWVMGQRYYQTSKIMPAGIVAGISYRWQPYSSQGRMTMLSTLTFTNFNRSDKIIEAQMVTTVKRFHYKNQQKKINNSLSVDIFYLIPFAISSVSLLHYHEHHHHSSPVSDPSFPSPNQEKKSPQRVPPGSLGLPLIGQSLGLLRAMRSNTAEEWLQKRIRKYGPISKMRLFGKPAVFIYGQAANKFVFASDSSNIVNQQVKSVSSILGDRCILELTGEDHKRVRDALVSFLKPESLKQYVGKMDEEVRNHLEMHWHGKQQVDANPNVYEFAEIQVLPLMKTLTFNIICSLLFGVERGTRRDKLANDFRYMIEGMWSVPVNLPFTRYNRSLQASARAQKLLKVLIGEKRVDLEKGASPRQDLITCLLSIRNEKDEQVISEKEIIHNVMLIMVAGYDTSSVLLTFLLRLFANDPAIYAAVLQEQDEIARRKPNGELLTWEDLAKMKYTWKVAMETLRMFPPIFGGFRKVVKDIEYGGYLIPKDWLIFWVTGITQMDDTIFPEPSKFNPSRFENPASLPPYCFIPFGGGPRICPGYEFARIETLVSIHCLVTRFTWKLLCLDNSFSRDPMPVPTKGLPVQISPRKLP</sequence>
<evidence type="ECO:0000256" key="14">
    <source>
        <dbReference type="SAM" id="Phobius"/>
    </source>
</evidence>
<dbReference type="PANTHER" id="PTHR24286">
    <property type="entry name" value="CYTOCHROME P450 26"/>
    <property type="match status" value="1"/>
</dbReference>
<dbReference type="InterPro" id="IPR044890">
    <property type="entry name" value="TMEM14_sf"/>
</dbReference>
<feature type="compositionally biased region" description="Low complexity" evidence="13">
    <location>
        <begin position="178"/>
        <end position="188"/>
    </location>
</feature>
<dbReference type="PANTHER" id="PTHR24286:SF190">
    <property type="entry name" value="CYTOCHROME P450"/>
    <property type="match status" value="1"/>
</dbReference>
<keyword evidence="12" id="KW-0503">Monooxygenase</keyword>
<keyword evidence="7 14" id="KW-1133">Transmembrane helix</keyword>
<evidence type="ECO:0000256" key="5">
    <source>
        <dbReference type="ARBA" id="ARBA00022692"/>
    </source>
</evidence>
<dbReference type="FunFam" id="1.10.630.10:FF:000022">
    <property type="entry name" value="Taxadiene 5-alpha hydroxylase"/>
    <property type="match status" value="1"/>
</dbReference>
<evidence type="ECO:0000256" key="10">
    <source>
        <dbReference type="ARBA" id="ARBA00023136"/>
    </source>
</evidence>
<evidence type="ECO:0000256" key="4">
    <source>
        <dbReference type="ARBA" id="ARBA00010617"/>
    </source>
</evidence>
<dbReference type="OrthoDB" id="3945418at2759"/>
<proteinExistence type="inferred from homology"/>
<dbReference type="SUPFAM" id="SSF48264">
    <property type="entry name" value="Cytochrome P450"/>
    <property type="match status" value="1"/>
</dbReference>
<feature type="binding site" description="axial binding residue" evidence="11">
    <location>
        <position position="602"/>
    </location>
    <ligand>
        <name>heme</name>
        <dbReference type="ChEBI" id="CHEBI:30413"/>
    </ligand>
    <ligandPart>
        <name>Fe</name>
        <dbReference type="ChEBI" id="CHEBI:18248"/>
    </ligandPart>
</feature>
<dbReference type="InterPro" id="IPR036396">
    <property type="entry name" value="Cyt_P450_sf"/>
</dbReference>
<evidence type="ECO:0000256" key="8">
    <source>
        <dbReference type="ARBA" id="ARBA00023002"/>
    </source>
</evidence>
<dbReference type="InterPro" id="IPR005349">
    <property type="entry name" value="TMEM14"/>
</dbReference>
<comment type="cofactor">
    <cofactor evidence="1 11">
        <name>heme</name>
        <dbReference type="ChEBI" id="CHEBI:30413"/>
    </cofactor>
</comment>
<dbReference type="InterPro" id="IPR001128">
    <property type="entry name" value="Cyt_P450"/>
</dbReference>
<evidence type="ECO:0000256" key="1">
    <source>
        <dbReference type="ARBA" id="ARBA00001971"/>
    </source>
</evidence>
<keyword evidence="6 11" id="KW-0479">Metal-binding</keyword>
<dbReference type="GO" id="GO:0016020">
    <property type="term" value="C:membrane"/>
    <property type="evidence" value="ECO:0007669"/>
    <property type="project" value="UniProtKB-SubCell"/>
</dbReference>
<keyword evidence="8 12" id="KW-0560">Oxidoreductase</keyword>
<keyword evidence="11 12" id="KW-0349">Heme</keyword>
<comment type="subcellular location">
    <subcellularLocation>
        <location evidence="2">Membrane</location>
        <topology evidence="2">Single-pass membrane protein</topology>
    </subcellularLocation>
</comment>